<comment type="caution">
    <text evidence="1">The sequence shown here is derived from an EMBL/GenBank/DDBJ whole genome shotgun (WGS) entry which is preliminary data.</text>
</comment>
<dbReference type="Proteomes" id="UP001154240">
    <property type="component" value="Unassembled WGS sequence"/>
</dbReference>
<dbReference type="RefSeq" id="WP_307633900.1">
    <property type="nucleotide sequence ID" value="NZ_JAPHEH010000001.1"/>
</dbReference>
<sequence>MEILEQRKLDNTMTVTVYDQSKKMVGDRWLIKIICEAELPVDEEFFARIPEADLALQAEVRQVMGGSVTFSATKERTFVAESERVALVESMVTEIMTNMVAYLNKAEFPERLFARKYGEFREACATARHYRSLEAAECDGEADEGPADFSACFKD</sequence>
<reference evidence="1" key="2">
    <citation type="submission" date="2022-10" db="EMBL/GenBank/DDBJ databases">
        <authorList>
            <person name="Aronson H.S."/>
        </authorList>
    </citation>
    <scope>NUCLEOTIDE SEQUENCE</scope>
    <source>
        <strain evidence="1">RS19-109</strain>
    </source>
</reference>
<reference evidence="1" key="1">
    <citation type="journal article" date="2022" name="bioRxiv">
        <title>Thiovibrio frasassiensisgen. nov., sp. nov., an autotrophic, elemental sulfur disproportionating bacterium isolated from sulfidic karst sediment, and proposal of Thiovibrionaceae fam. nov.</title>
        <authorList>
            <person name="Aronson H."/>
            <person name="Thomas C."/>
            <person name="Bhattacharyya M."/>
            <person name="Eckstein S."/>
            <person name="Jensen S."/>
            <person name="Barco R."/>
            <person name="Macalady J."/>
            <person name="Amend J."/>
        </authorList>
    </citation>
    <scope>NUCLEOTIDE SEQUENCE</scope>
    <source>
        <strain evidence="1">RS19-109</strain>
    </source>
</reference>
<keyword evidence="2" id="KW-1185">Reference proteome</keyword>
<evidence type="ECO:0000313" key="1">
    <source>
        <dbReference type="EMBL" id="MDG4476935.1"/>
    </source>
</evidence>
<dbReference type="EMBL" id="JAPHEH010000001">
    <property type="protein sequence ID" value="MDG4476935.1"/>
    <property type="molecule type" value="Genomic_DNA"/>
</dbReference>
<dbReference type="AlphaFoldDB" id="A0A9X4MJ60"/>
<evidence type="ECO:0000313" key="2">
    <source>
        <dbReference type="Proteomes" id="UP001154240"/>
    </source>
</evidence>
<proteinExistence type="predicted"/>
<protein>
    <submittedName>
        <fullName evidence="1">Uncharacterized protein</fullName>
    </submittedName>
</protein>
<name>A0A9X4MJ60_9BACT</name>
<accession>A0A9X4MJ60</accession>
<organism evidence="1 2">
    <name type="scientific">Thiovibrio frasassiensis</name>
    <dbReference type="NCBI Taxonomy" id="2984131"/>
    <lineage>
        <taxon>Bacteria</taxon>
        <taxon>Pseudomonadati</taxon>
        <taxon>Thermodesulfobacteriota</taxon>
        <taxon>Desulfobulbia</taxon>
        <taxon>Desulfobulbales</taxon>
        <taxon>Thiovibrionaceae</taxon>
        <taxon>Thiovibrio</taxon>
    </lineage>
</organism>
<gene>
    <name evidence="1" type="ORF">OLX77_12295</name>
</gene>